<name>A0A392VTL2_9FABA</name>
<protein>
    <submittedName>
        <fullName evidence="1">Uncharacterized protein</fullName>
    </submittedName>
</protein>
<proteinExistence type="predicted"/>
<dbReference type="AlphaFoldDB" id="A0A392VTL2"/>
<dbReference type="EMBL" id="LXQA011267424">
    <property type="protein sequence ID" value="MCI91267.1"/>
    <property type="molecule type" value="Genomic_DNA"/>
</dbReference>
<dbReference type="Proteomes" id="UP000265520">
    <property type="component" value="Unassembled WGS sequence"/>
</dbReference>
<reference evidence="1 2" key="1">
    <citation type="journal article" date="2018" name="Front. Plant Sci.">
        <title>Red Clover (Trifolium pratense) and Zigzag Clover (T. medium) - A Picture of Genomic Similarities and Differences.</title>
        <authorList>
            <person name="Dluhosova J."/>
            <person name="Istvanek J."/>
            <person name="Nedelnik J."/>
            <person name="Repkova J."/>
        </authorList>
    </citation>
    <scope>NUCLEOTIDE SEQUENCE [LARGE SCALE GENOMIC DNA]</scope>
    <source>
        <strain evidence="2">cv. 10/8</strain>
        <tissue evidence="1">Leaf</tissue>
    </source>
</reference>
<keyword evidence="2" id="KW-1185">Reference proteome</keyword>
<evidence type="ECO:0000313" key="2">
    <source>
        <dbReference type="Proteomes" id="UP000265520"/>
    </source>
</evidence>
<organism evidence="1 2">
    <name type="scientific">Trifolium medium</name>
    <dbReference type="NCBI Taxonomy" id="97028"/>
    <lineage>
        <taxon>Eukaryota</taxon>
        <taxon>Viridiplantae</taxon>
        <taxon>Streptophyta</taxon>
        <taxon>Embryophyta</taxon>
        <taxon>Tracheophyta</taxon>
        <taxon>Spermatophyta</taxon>
        <taxon>Magnoliopsida</taxon>
        <taxon>eudicotyledons</taxon>
        <taxon>Gunneridae</taxon>
        <taxon>Pentapetalae</taxon>
        <taxon>rosids</taxon>
        <taxon>fabids</taxon>
        <taxon>Fabales</taxon>
        <taxon>Fabaceae</taxon>
        <taxon>Papilionoideae</taxon>
        <taxon>50 kb inversion clade</taxon>
        <taxon>NPAAA clade</taxon>
        <taxon>Hologalegina</taxon>
        <taxon>IRL clade</taxon>
        <taxon>Trifolieae</taxon>
        <taxon>Trifolium</taxon>
    </lineage>
</organism>
<evidence type="ECO:0000313" key="1">
    <source>
        <dbReference type="EMBL" id="MCI91267.1"/>
    </source>
</evidence>
<comment type="caution">
    <text evidence="1">The sequence shown here is derived from an EMBL/GenBank/DDBJ whole genome shotgun (WGS) entry which is preliminary data.</text>
</comment>
<accession>A0A392VTL2</accession>
<sequence>MHFEADRYEEEVFDDYGLSSQTVPLNWLFINDLS</sequence>